<dbReference type="UniPathway" id="UPA00113">
    <property type="reaction ID" value="UER00532"/>
</dbReference>
<dbReference type="InterPro" id="IPR011004">
    <property type="entry name" value="Trimer_LpxA-like_sf"/>
</dbReference>
<dbReference type="GO" id="GO:0005737">
    <property type="term" value="C:cytoplasm"/>
    <property type="evidence" value="ECO:0007669"/>
    <property type="project" value="UniProtKB-SubCell"/>
</dbReference>
<dbReference type="GO" id="GO:0071555">
    <property type="term" value="P:cell wall organization"/>
    <property type="evidence" value="ECO:0007669"/>
    <property type="project" value="UniProtKB-KW"/>
</dbReference>
<feature type="binding site" evidence="17">
    <location>
        <position position="361"/>
    </location>
    <ligand>
        <name>UDP-N-acetyl-alpha-D-glucosamine</name>
        <dbReference type="ChEBI" id="CHEBI:57705"/>
    </ligand>
</feature>
<dbReference type="Gene3D" id="3.90.550.10">
    <property type="entry name" value="Spore Coat Polysaccharide Biosynthesis Protein SpsA, Chain A"/>
    <property type="match status" value="1"/>
</dbReference>
<evidence type="ECO:0000256" key="16">
    <source>
        <dbReference type="ARBA" id="ARBA00049628"/>
    </source>
</evidence>
<feature type="active site" description="Proton acceptor" evidence="17">
    <location>
        <position position="373"/>
    </location>
</feature>
<accession>A0A6N9H937</accession>
<comment type="function">
    <text evidence="16 17">Catalyzes the last two sequential reactions in the de novo biosynthetic pathway for UDP-N-acetylglucosamine (UDP-GlcNAc). The C-terminal domain catalyzes the transfer of acetyl group from acetyl coenzyme A to glucosamine-1-phosphate (GlcN-1-P) to produce N-acetylglucosamine-1-phosphate (GlcNAc-1-P), which is converted into UDP-GlcNAc by the transfer of uridine 5-monophosphate (from uridine 5-triphosphate), a reaction catalyzed by the N-terminal domain.</text>
</comment>
<evidence type="ECO:0000256" key="2">
    <source>
        <dbReference type="ARBA" id="ARBA00005208"/>
    </source>
</evidence>
<evidence type="ECO:0000256" key="17">
    <source>
        <dbReference type="HAMAP-Rule" id="MF_01631"/>
    </source>
</evidence>
<comment type="pathway">
    <text evidence="17">Bacterial outer membrane biogenesis; LPS lipid A biosynthesis.</text>
</comment>
<evidence type="ECO:0000256" key="4">
    <source>
        <dbReference type="ARBA" id="ARBA00022679"/>
    </source>
</evidence>
<keyword evidence="8 17" id="KW-0460">Magnesium</keyword>
<feature type="binding site" evidence="17">
    <location>
        <position position="343"/>
    </location>
    <ligand>
        <name>UDP-N-acetyl-alpha-D-glucosamine</name>
        <dbReference type="ChEBI" id="CHEBI:57705"/>
    </ligand>
</feature>
<evidence type="ECO:0000256" key="3">
    <source>
        <dbReference type="ARBA" id="ARBA00022490"/>
    </source>
</evidence>
<comment type="catalytic activity">
    <reaction evidence="14 17">
        <text>alpha-D-glucosamine 1-phosphate + acetyl-CoA = N-acetyl-alpha-D-glucosamine 1-phosphate + CoA + H(+)</text>
        <dbReference type="Rhea" id="RHEA:13725"/>
        <dbReference type="ChEBI" id="CHEBI:15378"/>
        <dbReference type="ChEBI" id="CHEBI:57287"/>
        <dbReference type="ChEBI" id="CHEBI:57288"/>
        <dbReference type="ChEBI" id="CHEBI:57776"/>
        <dbReference type="ChEBI" id="CHEBI:58516"/>
        <dbReference type="EC" id="2.3.1.157"/>
    </reaction>
</comment>
<evidence type="ECO:0000259" key="19">
    <source>
        <dbReference type="Pfam" id="PF00483"/>
    </source>
</evidence>
<evidence type="ECO:0000256" key="15">
    <source>
        <dbReference type="ARBA" id="ARBA00048493"/>
    </source>
</evidence>
<dbReference type="GO" id="GO:0003977">
    <property type="term" value="F:UDP-N-acetylglucosamine diphosphorylase activity"/>
    <property type="evidence" value="ECO:0007669"/>
    <property type="project" value="UniProtKB-UniRule"/>
</dbReference>
<feature type="region of interest" description="Linker" evidence="17">
    <location>
        <begin position="241"/>
        <end position="261"/>
    </location>
</feature>
<evidence type="ECO:0000313" key="20">
    <source>
        <dbReference type="EMBL" id="MYM20012.1"/>
    </source>
</evidence>
<comment type="similarity">
    <text evidence="17">In the N-terminal section; belongs to the N-acetylglucosamine-1-phosphate uridyltransferase family.</text>
</comment>
<feature type="binding site" evidence="17">
    <location>
        <begin position="111"/>
        <end position="113"/>
    </location>
    <ligand>
        <name>UDP-N-acetyl-alpha-D-glucosamine</name>
        <dbReference type="ChEBI" id="CHEBI:57705"/>
    </ligand>
</feature>
<feature type="domain" description="Nucleotidyl transferase" evidence="19">
    <location>
        <begin position="8"/>
        <end position="233"/>
    </location>
</feature>
<evidence type="ECO:0000256" key="12">
    <source>
        <dbReference type="ARBA" id="ARBA00023315"/>
    </source>
</evidence>
<comment type="pathway">
    <text evidence="1 17">Nucleotide-sugar biosynthesis; UDP-N-acetyl-alpha-D-glucosamine biosynthesis; N-acetyl-alpha-D-glucosamine 1-phosphate from alpha-D-glucosamine 6-phosphate (route II): step 2/2.</text>
</comment>
<feature type="binding site" evidence="17">
    <location>
        <position position="180"/>
    </location>
    <ligand>
        <name>UDP-N-acetyl-alpha-D-glucosamine</name>
        <dbReference type="ChEBI" id="CHEBI:57705"/>
    </ligand>
</feature>
<dbReference type="AlphaFoldDB" id="A0A6N9H937"/>
<dbReference type="GO" id="GO:0000902">
    <property type="term" value="P:cell morphogenesis"/>
    <property type="evidence" value="ECO:0007669"/>
    <property type="project" value="UniProtKB-UniRule"/>
</dbReference>
<gene>
    <name evidence="17 20" type="primary">glmU</name>
    <name evidence="20" type="ORF">GSY69_08550</name>
</gene>
<reference evidence="20 21" key="1">
    <citation type="submission" date="2020-01" db="EMBL/GenBank/DDBJ databases">
        <authorList>
            <person name="Deng T."/>
        </authorList>
    </citation>
    <scope>NUCLEOTIDE SEQUENCE [LARGE SCALE GENOMIC DNA]</scope>
    <source>
        <strain evidence="20 21">5221</strain>
    </source>
</reference>
<keyword evidence="11 17" id="KW-0511">Multifunctional enzyme</keyword>
<evidence type="ECO:0000256" key="8">
    <source>
        <dbReference type="ARBA" id="ARBA00022842"/>
    </source>
</evidence>
<dbReference type="NCBIfam" id="NF010932">
    <property type="entry name" value="PRK14352.1"/>
    <property type="match status" value="1"/>
</dbReference>
<dbReference type="SUPFAM" id="SSF53448">
    <property type="entry name" value="Nucleotide-diphospho-sugar transferases"/>
    <property type="match status" value="1"/>
</dbReference>
<dbReference type="RefSeq" id="WP_160953438.1">
    <property type="nucleotide sequence ID" value="NZ_WWEQ01000032.1"/>
</dbReference>
<keyword evidence="5 17" id="KW-0548">Nucleotidyltransferase</keyword>
<dbReference type="CDD" id="cd02540">
    <property type="entry name" value="GT2_GlmU_N_bac"/>
    <property type="match status" value="1"/>
</dbReference>
<dbReference type="NCBIfam" id="TIGR01173">
    <property type="entry name" value="glmU"/>
    <property type="match status" value="1"/>
</dbReference>
<feature type="region of interest" description="Disordered" evidence="18">
    <location>
        <begin position="467"/>
        <end position="500"/>
    </location>
</feature>
<organism evidence="20 21">
    <name type="scientific">Brevibacterium rongguiense</name>
    <dbReference type="NCBI Taxonomy" id="2695267"/>
    <lineage>
        <taxon>Bacteria</taxon>
        <taxon>Bacillati</taxon>
        <taxon>Actinomycetota</taxon>
        <taxon>Actinomycetes</taxon>
        <taxon>Micrococcales</taxon>
        <taxon>Brevibacteriaceae</taxon>
        <taxon>Brevibacterium</taxon>
    </lineage>
</organism>
<dbReference type="InterPro" id="IPR029044">
    <property type="entry name" value="Nucleotide-diphossugar_trans"/>
</dbReference>
<comment type="subunit">
    <text evidence="17">Homotrimer.</text>
</comment>
<dbReference type="GO" id="GO:0009245">
    <property type="term" value="P:lipid A biosynthetic process"/>
    <property type="evidence" value="ECO:0007669"/>
    <property type="project" value="UniProtKB-UniRule"/>
</dbReference>
<sequence>MAHRPAAVIVLAAGQGTRMRSATPKVLQSIAGRSLLGHAIAAAAGTGPEHLVVVLRHAREQVAAHVDELSGVLDCGVAIADQDDVPGTGRAAECAFACLPEDLAGTVLVTYGDVPLLTADTLGELAAFHEDRGNAVTVLSARVAEPTGYGRIVRDEAGELERIVEEKDASPAERAIAEINSGIYAFDARVLRESLARVGTENAQGEKYLTDVIGVARAAGSRVAALPTDDVWQVEGANDRIQLAALGRELNRRIVEGWMRAGVTAVDPATTWIDTDVTLGQDVTLLPGVQLHGATDVGEGATVGPDTTLRDTEVGPGATVVRTHGELAVIGAGATVGPFAYLRPGTELGAAGKIGTFVETKNAVIGEGSKVPHLTYVGDARIGRRSNIGASSVFVNYDGVNKHRTEVGDDVRTGSDTMFIAPVTVGDGAYSGAGTVIRKDVPPGALALTEGRQILIEDWVVEHRPGTAAARAAQAAAGRAAEDSAPGAGAADTQDEQKES</sequence>
<dbReference type="InterPro" id="IPR038009">
    <property type="entry name" value="GlmU_C_LbH"/>
</dbReference>
<keyword evidence="3 17" id="KW-0963">Cytoplasm</keyword>
<comment type="cofactor">
    <cofactor evidence="17">
        <name>Mg(2+)</name>
        <dbReference type="ChEBI" id="CHEBI:18420"/>
    </cofactor>
    <text evidence="17">Binds 1 Mg(2+) ion per subunit.</text>
</comment>
<dbReference type="UniPathway" id="UPA00973"/>
<feature type="binding site" evidence="17">
    <location>
        <position position="433"/>
    </location>
    <ligand>
        <name>acetyl-CoA</name>
        <dbReference type="ChEBI" id="CHEBI:57288"/>
    </ligand>
</feature>
<keyword evidence="4 17" id="KW-0808">Transferase</keyword>
<keyword evidence="10 17" id="KW-0573">Peptidoglycan synthesis</keyword>
<evidence type="ECO:0000256" key="11">
    <source>
        <dbReference type="ARBA" id="ARBA00023268"/>
    </source>
</evidence>
<feature type="binding site" evidence="17">
    <location>
        <position position="387"/>
    </location>
    <ligand>
        <name>UDP-N-acetyl-alpha-D-glucosamine</name>
        <dbReference type="ChEBI" id="CHEBI:57705"/>
    </ligand>
</feature>
<feature type="region of interest" description="Pyrophosphorylase" evidence="17">
    <location>
        <begin position="1"/>
        <end position="240"/>
    </location>
</feature>
<dbReference type="Gene3D" id="2.160.10.10">
    <property type="entry name" value="Hexapeptide repeat proteins"/>
    <property type="match status" value="1"/>
</dbReference>
<dbReference type="CDD" id="cd03353">
    <property type="entry name" value="LbH_GlmU_C"/>
    <property type="match status" value="1"/>
</dbReference>
<dbReference type="EC" id="2.3.1.157" evidence="17"/>
<dbReference type="GO" id="GO:0016020">
    <property type="term" value="C:membrane"/>
    <property type="evidence" value="ECO:0007669"/>
    <property type="project" value="GOC"/>
</dbReference>
<keyword evidence="7 17" id="KW-0677">Repeat</keyword>
<dbReference type="PANTHER" id="PTHR43584">
    <property type="entry name" value="NUCLEOTIDYL TRANSFERASE"/>
    <property type="match status" value="1"/>
</dbReference>
<dbReference type="GO" id="GO:0008360">
    <property type="term" value="P:regulation of cell shape"/>
    <property type="evidence" value="ECO:0007669"/>
    <property type="project" value="UniProtKB-KW"/>
</dbReference>
<feature type="binding site" evidence="17">
    <location>
        <position position="113"/>
    </location>
    <ligand>
        <name>Mg(2+)</name>
        <dbReference type="ChEBI" id="CHEBI:18420"/>
    </ligand>
</feature>
<dbReference type="EMBL" id="WWEQ01000032">
    <property type="protein sequence ID" value="MYM20012.1"/>
    <property type="molecule type" value="Genomic_DNA"/>
</dbReference>
<dbReference type="InterPro" id="IPR005835">
    <property type="entry name" value="NTP_transferase_dom"/>
</dbReference>
<keyword evidence="6 17" id="KW-0479">Metal-binding</keyword>
<feature type="binding site" evidence="17">
    <location>
        <position position="376"/>
    </location>
    <ligand>
        <name>UDP-N-acetyl-alpha-D-glucosamine</name>
        <dbReference type="ChEBI" id="CHEBI:57705"/>
    </ligand>
</feature>
<evidence type="ECO:0000256" key="14">
    <source>
        <dbReference type="ARBA" id="ARBA00048247"/>
    </source>
</evidence>
<dbReference type="GO" id="GO:0019134">
    <property type="term" value="F:glucosamine-1-phosphate N-acetyltransferase activity"/>
    <property type="evidence" value="ECO:0007669"/>
    <property type="project" value="UniProtKB-UniRule"/>
</dbReference>
<comment type="caution">
    <text evidence="17">Lacks conserved residue(s) required for the propagation of feature annotation.</text>
</comment>
<evidence type="ECO:0000256" key="18">
    <source>
        <dbReference type="SAM" id="MobiDB-lite"/>
    </source>
</evidence>
<evidence type="ECO:0000256" key="9">
    <source>
        <dbReference type="ARBA" id="ARBA00022960"/>
    </source>
</evidence>
<feature type="binding site" evidence="17">
    <location>
        <begin position="87"/>
        <end position="88"/>
    </location>
    <ligand>
        <name>UDP-N-acetyl-alpha-D-glucosamine</name>
        <dbReference type="ChEBI" id="CHEBI:57705"/>
    </ligand>
</feature>
<feature type="binding site" evidence="17">
    <location>
        <position position="415"/>
    </location>
    <ligand>
        <name>acetyl-CoA</name>
        <dbReference type="ChEBI" id="CHEBI:57288"/>
    </ligand>
</feature>
<dbReference type="GO" id="GO:0006048">
    <property type="term" value="P:UDP-N-acetylglucosamine biosynthetic process"/>
    <property type="evidence" value="ECO:0007669"/>
    <property type="project" value="UniProtKB-UniPathway"/>
</dbReference>
<dbReference type="GO" id="GO:0000287">
    <property type="term" value="F:magnesium ion binding"/>
    <property type="evidence" value="ECO:0007669"/>
    <property type="project" value="UniProtKB-UniRule"/>
</dbReference>
<dbReference type="Proteomes" id="UP000469215">
    <property type="component" value="Unassembled WGS sequence"/>
</dbReference>
<dbReference type="HAMAP" id="MF_01631">
    <property type="entry name" value="GlmU"/>
    <property type="match status" value="1"/>
</dbReference>
<comment type="catalytic activity">
    <reaction evidence="15 17">
        <text>N-acetyl-alpha-D-glucosamine 1-phosphate + UTP + H(+) = UDP-N-acetyl-alpha-D-glucosamine + diphosphate</text>
        <dbReference type="Rhea" id="RHEA:13509"/>
        <dbReference type="ChEBI" id="CHEBI:15378"/>
        <dbReference type="ChEBI" id="CHEBI:33019"/>
        <dbReference type="ChEBI" id="CHEBI:46398"/>
        <dbReference type="ChEBI" id="CHEBI:57705"/>
        <dbReference type="ChEBI" id="CHEBI:57776"/>
        <dbReference type="EC" id="2.7.7.23"/>
    </reaction>
</comment>
<evidence type="ECO:0000256" key="10">
    <source>
        <dbReference type="ARBA" id="ARBA00022984"/>
    </source>
</evidence>
<feature type="binding site" evidence="17">
    <location>
        <position position="165"/>
    </location>
    <ligand>
        <name>UDP-N-acetyl-alpha-D-glucosamine</name>
        <dbReference type="ChEBI" id="CHEBI:57705"/>
    </ligand>
</feature>
<dbReference type="GO" id="GO:0009252">
    <property type="term" value="P:peptidoglycan biosynthetic process"/>
    <property type="evidence" value="ECO:0007669"/>
    <property type="project" value="UniProtKB-UniRule"/>
</dbReference>
<protein>
    <recommendedName>
        <fullName evidence="17">Bifunctional protein GlmU</fullName>
    </recommendedName>
    <domain>
        <recommendedName>
            <fullName evidence="17">UDP-N-acetylglucosamine pyrophosphorylase</fullName>
            <ecNumber evidence="17">2.7.7.23</ecNumber>
        </recommendedName>
        <alternativeName>
            <fullName evidence="17">N-acetylglucosamine-1-phosphate uridyltransferase</fullName>
        </alternativeName>
    </domain>
    <domain>
        <recommendedName>
            <fullName evidence="17">Glucosamine-1-phosphate N-acetyltransferase</fullName>
            <ecNumber evidence="17">2.3.1.157</ecNumber>
        </recommendedName>
    </domain>
</protein>
<evidence type="ECO:0000256" key="7">
    <source>
        <dbReference type="ARBA" id="ARBA00022737"/>
    </source>
</evidence>
<evidence type="ECO:0000256" key="1">
    <source>
        <dbReference type="ARBA" id="ARBA00005166"/>
    </source>
</evidence>
<evidence type="ECO:0000256" key="13">
    <source>
        <dbReference type="ARBA" id="ARBA00023316"/>
    </source>
</evidence>
<evidence type="ECO:0000256" key="5">
    <source>
        <dbReference type="ARBA" id="ARBA00022695"/>
    </source>
</evidence>
<name>A0A6N9H937_9MICO</name>
<comment type="pathway">
    <text evidence="2 17">Nucleotide-sugar biosynthesis; UDP-N-acetyl-alpha-D-glucosamine biosynthesis; UDP-N-acetyl-alpha-D-glucosamine from N-acetyl-alpha-D-glucosamine 1-phosphate: step 1/1.</text>
</comment>
<feature type="binding site" evidence="17">
    <location>
        <position position="238"/>
    </location>
    <ligand>
        <name>Mg(2+)</name>
        <dbReference type="ChEBI" id="CHEBI:18420"/>
    </ligand>
</feature>
<feature type="binding site" evidence="17">
    <location>
        <begin position="11"/>
        <end position="14"/>
    </location>
    <ligand>
        <name>UDP-N-acetyl-alpha-D-glucosamine</name>
        <dbReference type="ChEBI" id="CHEBI:57705"/>
    </ligand>
</feature>
<evidence type="ECO:0000256" key="6">
    <source>
        <dbReference type="ARBA" id="ARBA00022723"/>
    </source>
</evidence>
<evidence type="ECO:0000313" key="21">
    <source>
        <dbReference type="Proteomes" id="UP000469215"/>
    </source>
</evidence>
<dbReference type="InterPro" id="IPR005882">
    <property type="entry name" value="Bifunctional_GlmU"/>
</dbReference>
<dbReference type="PANTHER" id="PTHR43584:SF3">
    <property type="entry name" value="BIFUNCTIONAL PROTEIN GLMU"/>
    <property type="match status" value="1"/>
</dbReference>
<comment type="similarity">
    <text evidence="17">In the C-terminal section; belongs to the transferase hexapeptide repeat family.</text>
</comment>
<comment type="subcellular location">
    <subcellularLocation>
        <location evidence="17">Cytoplasm</location>
    </subcellularLocation>
</comment>
<feature type="region of interest" description="N-acetyltransferase" evidence="17">
    <location>
        <begin position="262"/>
        <end position="500"/>
    </location>
</feature>
<dbReference type="SUPFAM" id="SSF51161">
    <property type="entry name" value="Trimeric LpxA-like enzymes"/>
    <property type="match status" value="1"/>
</dbReference>
<keyword evidence="21" id="KW-1185">Reference proteome</keyword>
<feature type="binding site" evidence="17">
    <location>
        <position position="150"/>
    </location>
    <ligand>
        <name>UDP-N-acetyl-alpha-D-glucosamine</name>
        <dbReference type="ChEBI" id="CHEBI:57705"/>
    </ligand>
</feature>
<keyword evidence="9 17" id="KW-0133">Cell shape</keyword>
<comment type="caution">
    <text evidence="20">The sequence shown here is derived from an EMBL/GenBank/DDBJ whole genome shotgun (WGS) entry which is preliminary data.</text>
</comment>
<feature type="binding site" evidence="17">
    <location>
        <begin position="396"/>
        <end position="397"/>
    </location>
    <ligand>
        <name>acetyl-CoA</name>
        <dbReference type="ChEBI" id="CHEBI:57288"/>
    </ligand>
</feature>
<dbReference type="EC" id="2.7.7.23" evidence="17"/>
<feature type="compositionally biased region" description="Low complexity" evidence="18">
    <location>
        <begin position="468"/>
        <end position="492"/>
    </location>
</feature>
<feature type="binding site" evidence="17">
    <location>
        <position position="390"/>
    </location>
    <ligand>
        <name>acetyl-CoA</name>
        <dbReference type="ChEBI" id="CHEBI:57288"/>
    </ligand>
</feature>
<feature type="binding site" evidence="17">
    <location>
        <position position="82"/>
    </location>
    <ligand>
        <name>UDP-N-acetyl-alpha-D-glucosamine</name>
        <dbReference type="ChEBI" id="CHEBI:57705"/>
    </ligand>
</feature>
<keyword evidence="13 17" id="KW-0961">Cell wall biogenesis/degradation</keyword>
<feature type="binding site" evidence="17">
    <location>
        <position position="238"/>
    </location>
    <ligand>
        <name>UDP-N-acetyl-alpha-D-glucosamine</name>
        <dbReference type="ChEBI" id="CHEBI:57705"/>
    </ligand>
</feature>
<proteinExistence type="inferred from homology"/>
<dbReference type="Pfam" id="PF00483">
    <property type="entry name" value="NTP_transferase"/>
    <property type="match status" value="1"/>
</dbReference>
<keyword evidence="12 17" id="KW-0012">Acyltransferase</keyword>
<dbReference type="InterPro" id="IPR050065">
    <property type="entry name" value="GlmU-like"/>
</dbReference>
<feature type="binding site" evidence="17">
    <location>
        <position position="25"/>
    </location>
    <ligand>
        <name>UDP-N-acetyl-alpha-D-glucosamine</name>
        <dbReference type="ChEBI" id="CHEBI:57705"/>
    </ligand>
</feature>